<gene>
    <name evidence="1" type="ORF">V6575_08675</name>
</gene>
<dbReference type="RefSeq" id="WP_340273872.1">
    <property type="nucleotide sequence ID" value="NZ_JBAKIA010000004.1"/>
</dbReference>
<evidence type="ECO:0000313" key="2">
    <source>
        <dbReference type="Proteomes" id="UP001385499"/>
    </source>
</evidence>
<reference evidence="1 2" key="1">
    <citation type="submission" date="2024-02" db="EMBL/GenBank/DDBJ databases">
        <title>Roseibium algae sp. nov., isolated from marine alga (Grateloupia sp.), showing potential in myo-inositol conversion.</title>
        <authorList>
            <person name="Wang Y."/>
        </authorList>
    </citation>
    <scope>NUCLEOTIDE SEQUENCE [LARGE SCALE GENOMIC DNA]</scope>
    <source>
        <strain evidence="1 2">H3510</strain>
    </source>
</reference>
<proteinExistence type="predicted"/>
<dbReference type="EMBL" id="JBAKIA010000004">
    <property type="protein sequence ID" value="MEJ8474163.1"/>
    <property type="molecule type" value="Genomic_DNA"/>
</dbReference>
<name>A0ABU8TK12_9HYPH</name>
<sequence length="58" mass="6399">MKQIVGDLNAIGYRQIDIRATDCLRTQRAKGFGIAPARAGYYGAGPSGRSLRRCHYID</sequence>
<organism evidence="1 2">
    <name type="scientific">Roseibium algae</name>
    <dbReference type="NCBI Taxonomy" id="3123038"/>
    <lineage>
        <taxon>Bacteria</taxon>
        <taxon>Pseudomonadati</taxon>
        <taxon>Pseudomonadota</taxon>
        <taxon>Alphaproteobacteria</taxon>
        <taxon>Hyphomicrobiales</taxon>
        <taxon>Stappiaceae</taxon>
        <taxon>Roseibium</taxon>
    </lineage>
</organism>
<evidence type="ECO:0000313" key="1">
    <source>
        <dbReference type="EMBL" id="MEJ8474163.1"/>
    </source>
</evidence>
<keyword evidence="2" id="KW-1185">Reference proteome</keyword>
<protein>
    <submittedName>
        <fullName evidence="1">Uncharacterized protein</fullName>
    </submittedName>
</protein>
<comment type="caution">
    <text evidence="1">The sequence shown here is derived from an EMBL/GenBank/DDBJ whole genome shotgun (WGS) entry which is preliminary data.</text>
</comment>
<dbReference type="Proteomes" id="UP001385499">
    <property type="component" value="Unassembled WGS sequence"/>
</dbReference>
<accession>A0ABU8TK12</accession>